<dbReference type="AlphaFoldDB" id="A0A3N4MMJ8"/>
<proteinExistence type="predicted"/>
<evidence type="ECO:0000313" key="1">
    <source>
        <dbReference type="EMBL" id="RPD40829.1"/>
    </source>
</evidence>
<accession>A0A3N4MMJ8</accession>
<organism evidence="1 2">
    <name type="scientific">Chitinophaga barathri</name>
    <dbReference type="NCBI Taxonomy" id="1647451"/>
    <lineage>
        <taxon>Bacteria</taxon>
        <taxon>Pseudomonadati</taxon>
        <taxon>Bacteroidota</taxon>
        <taxon>Chitinophagia</taxon>
        <taxon>Chitinophagales</taxon>
        <taxon>Chitinophagaceae</taxon>
        <taxon>Chitinophaga</taxon>
    </lineage>
</organism>
<evidence type="ECO:0000313" key="2">
    <source>
        <dbReference type="Proteomes" id="UP000279089"/>
    </source>
</evidence>
<dbReference type="Pfam" id="PF19666">
    <property type="entry name" value="DUF6169"/>
    <property type="match status" value="1"/>
</dbReference>
<reference evidence="2" key="1">
    <citation type="submission" date="2018-11" db="EMBL/GenBank/DDBJ databases">
        <title>Chitinophaga lutea sp.nov., isolate from arsenic contaminated soil.</title>
        <authorList>
            <person name="Zong Y."/>
        </authorList>
    </citation>
    <scope>NUCLEOTIDE SEQUENCE [LARGE SCALE GENOMIC DNA]</scope>
    <source>
        <strain evidence="2">YLT18</strain>
    </source>
</reference>
<dbReference type="OrthoDB" id="680170at2"/>
<gene>
    <name evidence="1" type="ORF">EG028_12425</name>
</gene>
<keyword evidence="2" id="KW-1185">Reference proteome</keyword>
<name>A0A3N4MMJ8_9BACT</name>
<comment type="caution">
    <text evidence="1">The sequence shown here is derived from an EMBL/GenBank/DDBJ whole genome shotgun (WGS) entry which is preliminary data.</text>
</comment>
<dbReference type="EMBL" id="RMBX01000006">
    <property type="protein sequence ID" value="RPD40829.1"/>
    <property type="molecule type" value="Genomic_DNA"/>
</dbReference>
<dbReference type="Proteomes" id="UP000279089">
    <property type="component" value="Unassembled WGS sequence"/>
</dbReference>
<dbReference type="InterPro" id="IPR046167">
    <property type="entry name" value="DUF6169"/>
</dbReference>
<protein>
    <submittedName>
        <fullName evidence="1">Uncharacterized protein</fullName>
    </submittedName>
</protein>
<sequence length="162" mass="19212">MFNPYNITESRALSYMFITDYNIKYKMYFSEYGHRFRDPVMARCVYLFNIVVEEGKPGENGVDLRVADTVFAVLRRFFEEQTKALIYICDSSDSRELARKRKFDIWFNKYHNNAFVKGEYAAIFGEEKVYNSMILSKDNPLWYYFLVACDRLNKALSKPDGK</sequence>
<dbReference type="RefSeq" id="WP_120516865.1">
    <property type="nucleotide sequence ID" value="NZ_QXZY01000007.1"/>
</dbReference>